<feature type="transmembrane region" description="Helical" evidence="1">
    <location>
        <begin position="24"/>
        <end position="43"/>
    </location>
</feature>
<organism evidence="2 3">
    <name type="scientific">Photobacterium kishitanii</name>
    <dbReference type="NCBI Taxonomy" id="318456"/>
    <lineage>
        <taxon>Bacteria</taxon>
        <taxon>Pseudomonadati</taxon>
        <taxon>Pseudomonadota</taxon>
        <taxon>Gammaproteobacteria</taxon>
        <taxon>Vibrionales</taxon>
        <taxon>Vibrionaceae</taxon>
        <taxon>Photobacterium</taxon>
    </lineage>
</organism>
<dbReference type="AlphaFoldDB" id="A0A2T3KKR9"/>
<evidence type="ECO:0000313" key="2">
    <source>
        <dbReference type="EMBL" id="PSV00315.1"/>
    </source>
</evidence>
<keyword evidence="1" id="KW-1133">Transmembrane helix</keyword>
<dbReference type="EMBL" id="PYNF01000003">
    <property type="protein sequence ID" value="PSV00315.1"/>
    <property type="molecule type" value="Genomic_DNA"/>
</dbReference>
<evidence type="ECO:0000313" key="3">
    <source>
        <dbReference type="Proteomes" id="UP000241426"/>
    </source>
</evidence>
<name>A0A2T3KKR9_9GAMM</name>
<protein>
    <submittedName>
        <fullName evidence="2">Uncharacterized protein</fullName>
    </submittedName>
</protein>
<keyword evidence="1" id="KW-0812">Transmembrane</keyword>
<dbReference type="Proteomes" id="UP000241426">
    <property type="component" value="Unassembled WGS sequence"/>
</dbReference>
<keyword evidence="1" id="KW-0472">Membrane</keyword>
<gene>
    <name evidence="2" type="ORF">C9J27_04105</name>
</gene>
<reference evidence="2 3" key="1">
    <citation type="submission" date="2018-01" db="EMBL/GenBank/DDBJ databases">
        <title>Whole genome sequencing of Histamine producing bacteria.</title>
        <authorList>
            <person name="Butler K."/>
        </authorList>
    </citation>
    <scope>NUCLEOTIDE SEQUENCE [LARGE SCALE GENOMIC DNA]</scope>
    <source>
        <strain evidence="2 3">FS-7.2</strain>
    </source>
</reference>
<proteinExistence type="predicted"/>
<dbReference type="RefSeq" id="WP_107288945.1">
    <property type="nucleotide sequence ID" value="NZ_PYNF01000003.1"/>
</dbReference>
<accession>A0A2T3KKR9</accession>
<evidence type="ECO:0000256" key="1">
    <source>
        <dbReference type="SAM" id="Phobius"/>
    </source>
</evidence>
<comment type="caution">
    <text evidence="2">The sequence shown here is derived from an EMBL/GenBank/DDBJ whole genome shotgun (WGS) entry which is preliminary data.</text>
</comment>
<sequence>MEKDLNTDSPSLCDDELSTTCVKVAIMLASALTIAVFIVFAFINDRIDGYKDHNSHVLDTYMHSSQAAVNASKVLAAGGVDRLLCNTVYDRKNYIHASPALHCVASGRKVSPRFQVSTTVDKHKSEITAADYEEVWKTRGESWLEVSLVDMSLIDARLNFSEFSIPAPFSYIYKNKVGLLNLKTTEDLLAKTFKILNSKYSDEDGQAISSFQLPE</sequence>